<keyword evidence="13" id="KW-1003">Cell membrane</keyword>
<evidence type="ECO:0000256" key="11">
    <source>
        <dbReference type="ARBA" id="ARBA00025614"/>
    </source>
</evidence>
<keyword evidence="7 13" id="KW-0406">Ion transport</keyword>
<evidence type="ECO:0000256" key="8">
    <source>
        <dbReference type="ARBA" id="ARBA00023136"/>
    </source>
</evidence>
<evidence type="ECO:0000256" key="10">
    <source>
        <dbReference type="ARBA" id="ARBA00025198"/>
    </source>
</evidence>
<name>A0A517RIY2_9PLAN</name>
<comment type="function">
    <text evidence="11">Component of the F(0) channel, it forms part of the peripheral stalk, linking F(1) to F(0). The b'-subunit is a diverged and duplicated form of b found in plants and photosynthetic bacteria.</text>
</comment>
<organism evidence="14 15">
    <name type="scientific">Gimesia alba</name>
    <dbReference type="NCBI Taxonomy" id="2527973"/>
    <lineage>
        <taxon>Bacteria</taxon>
        <taxon>Pseudomonadati</taxon>
        <taxon>Planctomycetota</taxon>
        <taxon>Planctomycetia</taxon>
        <taxon>Planctomycetales</taxon>
        <taxon>Planctomycetaceae</taxon>
        <taxon>Gimesia</taxon>
    </lineage>
</organism>
<dbReference type="KEGG" id="gaz:Pan241w_39240"/>
<evidence type="ECO:0000313" key="14">
    <source>
        <dbReference type="EMBL" id="QDT43820.1"/>
    </source>
</evidence>
<dbReference type="InterPro" id="IPR000711">
    <property type="entry name" value="ATPase_OSCP/dsu"/>
</dbReference>
<evidence type="ECO:0000256" key="4">
    <source>
        <dbReference type="ARBA" id="ARBA00022692"/>
    </source>
</evidence>
<protein>
    <recommendedName>
        <fullName evidence="13">ATP synthase subunit b</fullName>
    </recommendedName>
    <alternativeName>
        <fullName evidence="13">ATP synthase F(0) sector subunit b</fullName>
    </alternativeName>
    <alternativeName>
        <fullName evidence="13">ATPase subunit I</fullName>
    </alternativeName>
    <alternativeName>
        <fullName evidence="13">F-type ATPase subunit b</fullName>
        <shortName evidence="13">F-ATPase subunit b</shortName>
    </alternativeName>
</protein>
<keyword evidence="2 13" id="KW-0813">Transport</keyword>
<keyword evidence="9 13" id="KW-0066">ATP synthesis</keyword>
<comment type="similarity">
    <text evidence="1 13">Belongs to the ATPase B chain family.</text>
</comment>
<keyword evidence="3 13" id="KW-0138">CF(0)</keyword>
<dbReference type="GO" id="GO:0012505">
    <property type="term" value="C:endomembrane system"/>
    <property type="evidence" value="ECO:0007669"/>
    <property type="project" value="UniProtKB-SubCell"/>
</dbReference>
<proteinExistence type="inferred from homology"/>
<evidence type="ECO:0000256" key="2">
    <source>
        <dbReference type="ARBA" id="ARBA00022448"/>
    </source>
</evidence>
<dbReference type="PANTHER" id="PTHR33445">
    <property type="entry name" value="ATP SYNTHASE SUBUNIT B', CHLOROPLASTIC"/>
    <property type="match status" value="1"/>
</dbReference>
<keyword evidence="5 13" id="KW-0375">Hydrogen ion transport</keyword>
<comment type="subunit">
    <text evidence="13">F-type ATPases have 2 components, F(1) - the catalytic core - and F(0) - the membrane proton channel. F(1) has five subunits: alpha(3), beta(3), gamma(1), delta(1), epsilon(1). F(0) has three main subunits: a(1), b(2) and c(10-14). The alpha and beta chains form an alternating ring which encloses part of the gamma chain. F(1) is attached to F(0) by a central stalk formed by the gamma and epsilon chains, while a peripheral stalk is formed by the delta and b chains.</text>
</comment>
<evidence type="ECO:0000256" key="7">
    <source>
        <dbReference type="ARBA" id="ARBA00023065"/>
    </source>
</evidence>
<dbReference type="Pfam" id="PF00213">
    <property type="entry name" value="OSCP"/>
    <property type="match status" value="1"/>
</dbReference>
<keyword evidence="4 13" id="KW-0812">Transmembrane</keyword>
<dbReference type="InterPro" id="IPR002146">
    <property type="entry name" value="ATP_synth_b/b'su_bac/chlpt"/>
</dbReference>
<dbReference type="NCBIfam" id="TIGR03321">
    <property type="entry name" value="alt_F1F0_F0_B"/>
    <property type="match status" value="1"/>
</dbReference>
<dbReference type="Pfam" id="PF00430">
    <property type="entry name" value="ATP-synt_B"/>
    <property type="match status" value="1"/>
</dbReference>
<dbReference type="OrthoDB" id="282095at2"/>
<sequence>MSIDWFTFTAQILNFLVLVWLLSHFLYKPILNAMQEREKQIATEHETAVKLQQQAESEAASYKEKTEQLTHAKDELLADAGKDIQHWREEHLTRARAEVDEEKTEWYRALHRERESFLREARLRMAGHIHHMSQCVLKELANTDLQQQTIQVFLDRIKGIDEQQKKQFISLLESTQNNILVESAFSLSQADRKKITAFVHDFLSTDVDIEFQEKPELICGIDFHVGGYKIAWNIQEPLEELEEEFVQSLNEVITLESGVEVPSTS</sequence>
<dbReference type="EMBL" id="CP036269">
    <property type="protein sequence ID" value="QDT43820.1"/>
    <property type="molecule type" value="Genomic_DNA"/>
</dbReference>
<evidence type="ECO:0000256" key="1">
    <source>
        <dbReference type="ARBA" id="ARBA00005513"/>
    </source>
</evidence>
<dbReference type="InterPro" id="IPR050059">
    <property type="entry name" value="ATP_synthase_B_chain"/>
</dbReference>
<gene>
    <name evidence="14" type="primary">atpF_2</name>
    <name evidence="13" type="synonym">atpF</name>
    <name evidence="14" type="ORF">Pan241w_39240</name>
</gene>
<comment type="function">
    <text evidence="10 13">F(1)F(0) ATP synthase produces ATP from ADP in the presence of a proton or sodium gradient. F-type ATPases consist of two structural domains, F(1) containing the extramembraneous catalytic core and F(0) containing the membrane proton channel, linked together by a central stalk and a peripheral stalk. During catalysis, ATP synthesis in the catalytic domain of F(1) is coupled via a rotary mechanism of the central stalk subunits to proton translocation.</text>
</comment>
<dbReference type="AlphaFoldDB" id="A0A517RIY2"/>
<evidence type="ECO:0000256" key="12">
    <source>
        <dbReference type="ARBA" id="ARBA00037847"/>
    </source>
</evidence>
<dbReference type="Proteomes" id="UP000317171">
    <property type="component" value="Chromosome"/>
</dbReference>
<dbReference type="PANTHER" id="PTHR33445:SF2">
    <property type="entry name" value="ATP SYNTHASE SUBUNIT B', CHLOROPLASTIC"/>
    <property type="match status" value="1"/>
</dbReference>
<dbReference type="GO" id="GO:0005886">
    <property type="term" value="C:plasma membrane"/>
    <property type="evidence" value="ECO:0007669"/>
    <property type="project" value="UniProtKB-SubCell"/>
</dbReference>
<dbReference type="GO" id="GO:0046933">
    <property type="term" value="F:proton-transporting ATP synthase activity, rotational mechanism"/>
    <property type="evidence" value="ECO:0007669"/>
    <property type="project" value="UniProtKB-UniRule"/>
</dbReference>
<dbReference type="GO" id="GO:0046961">
    <property type="term" value="F:proton-transporting ATPase activity, rotational mechanism"/>
    <property type="evidence" value="ECO:0007669"/>
    <property type="project" value="TreeGrafter"/>
</dbReference>
<evidence type="ECO:0000256" key="9">
    <source>
        <dbReference type="ARBA" id="ARBA00023310"/>
    </source>
</evidence>
<comment type="subcellular location">
    <subcellularLocation>
        <location evidence="13">Cell membrane</location>
        <topology evidence="13">Single-pass membrane protein</topology>
    </subcellularLocation>
    <subcellularLocation>
        <location evidence="12">Endomembrane system</location>
        <topology evidence="12">Single-pass membrane protein</topology>
    </subcellularLocation>
</comment>
<accession>A0A517RIY2</accession>
<evidence type="ECO:0000256" key="13">
    <source>
        <dbReference type="HAMAP-Rule" id="MF_01398"/>
    </source>
</evidence>
<evidence type="ECO:0000256" key="3">
    <source>
        <dbReference type="ARBA" id="ARBA00022547"/>
    </source>
</evidence>
<keyword evidence="15" id="KW-1185">Reference proteome</keyword>
<keyword evidence="6 13" id="KW-1133">Transmembrane helix</keyword>
<dbReference type="HAMAP" id="MF_01398">
    <property type="entry name" value="ATP_synth_b_bprime"/>
    <property type="match status" value="1"/>
</dbReference>
<evidence type="ECO:0000256" key="6">
    <source>
        <dbReference type="ARBA" id="ARBA00022989"/>
    </source>
</evidence>
<dbReference type="InterPro" id="IPR017707">
    <property type="entry name" value="Alt_ATP_synth_F0_bsu"/>
</dbReference>
<dbReference type="RefSeq" id="WP_145218778.1">
    <property type="nucleotide sequence ID" value="NZ_CP036269.1"/>
</dbReference>
<dbReference type="CDD" id="cd06503">
    <property type="entry name" value="ATP-synt_Fo_b"/>
    <property type="match status" value="1"/>
</dbReference>
<evidence type="ECO:0000256" key="5">
    <source>
        <dbReference type="ARBA" id="ARBA00022781"/>
    </source>
</evidence>
<keyword evidence="8 13" id="KW-0472">Membrane</keyword>
<reference evidence="14 15" key="1">
    <citation type="submission" date="2019-02" db="EMBL/GenBank/DDBJ databases">
        <title>Deep-cultivation of Planctomycetes and their phenomic and genomic characterization uncovers novel biology.</title>
        <authorList>
            <person name="Wiegand S."/>
            <person name="Jogler M."/>
            <person name="Boedeker C."/>
            <person name="Pinto D."/>
            <person name="Vollmers J."/>
            <person name="Rivas-Marin E."/>
            <person name="Kohn T."/>
            <person name="Peeters S.H."/>
            <person name="Heuer A."/>
            <person name="Rast P."/>
            <person name="Oberbeckmann S."/>
            <person name="Bunk B."/>
            <person name="Jeske O."/>
            <person name="Meyerdierks A."/>
            <person name="Storesund J.E."/>
            <person name="Kallscheuer N."/>
            <person name="Luecker S."/>
            <person name="Lage O.M."/>
            <person name="Pohl T."/>
            <person name="Merkel B.J."/>
            <person name="Hornburger P."/>
            <person name="Mueller R.-W."/>
            <person name="Bruemmer F."/>
            <person name="Labrenz M."/>
            <person name="Spormann A.M."/>
            <person name="Op den Camp H."/>
            <person name="Overmann J."/>
            <person name="Amann R."/>
            <person name="Jetten M.S.M."/>
            <person name="Mascher T."/>
            <person name="Medema M.H."/>
            <person name="Devos D.P."/>
            <person name="Kaster A.-K."/>
            <person name="Ovreas L."/>
            <person name="Rohde M."/>
            <person name="Galperin M.Y."/>
            <person name="Jogler C."/>
        </authorList>
    </citation>
    <scope>NUCLEOTIDE SEQUENCE [LARGE SCALE GENOMIC DNA]</scope>
    <source>
        <strain evidence="14 15">Pan241w</strain>
    </source>
</reference>
<evidence type="ECO:0000313" key="15">
    <source>
        <dbReference type="Proteomes" id="UP000317171"/>
    </source>
</evidence>
<dbReference type="GO" id="GO:0045259">
    <property type="term" value="C:proton-transporting ATP synthase complex"/>
    <property type="evidence" value="ECO:0007669"/>
    <property type="project" value="UniProtKB-KW"/>
</dbReference>
<feature type="transmembrane region" description="Helical" evidence="13">
    <location>
        <begin position="6"/>
        <end position="27"/>
    </location>
</feature>